<feature type="signal peptide" evidence="1">
    <location>
        <begin position="1"/>
        <end position="19"/>
    </location>
</feature>
<evidence type="ECO:0000313" key="2">
    <source>
        <dbReference type="EMBL" id="UOG76176.1"/>
    </source>
</evidence>
<dbReference type="SUPFAM" id="SSF56935">
    <property type="entry name" value="Porins"/>
    <property type="match status" value="1"/>
</dbReference>
<dbReference type="RefSeq" id="WP_243800853.1">
    <property type="nucleotide sequence ID" value="NZ_CP094669.1"/>
</dbReference>
<evidence type="ECO:0008006" key="4">
    <source>
        <dbReference type="Google" id="ProtNLM"/>
    </source>
</evidence>
<organism evidence="2 3">
    <name type="scientific">Hymenobacter tibetensis</name>
    <dbReference type="NCBI Taxonomy" id="497967"/>
    <lineage>
        <taxon>Bacteria</taxon>
        <taxon>Pseudomonadati</taxon>
        <taxon>Bacteroidota</taxon>
        <taxon>Cytophagia</taxon>
        <taxon>Cytophagales</taxon>
        <taxon>Hymenobacteraceae</taxon>
        <taxon>Hymenobacter</taxon>
    </lineage>
</organism>
<sequence>MLRLSVFLVSLLLAGSAVAQTGPMATAGLATTSPTLPGVLGPRQSFRMSAGFMSAGRFGSASYVSPEAAYKLTNRLTVFTGLTYMRLTPGVAYRRAEDGAPRAWSGSNQYLMQVGAQYAVSPRLALTGTAWKDLSGAVPGGPVVNPYAGFGGNMGSGMSLRADYMITENLSVSGGIRMSNGQSAVYPGYSPGLTGGGIW</sequence>
<dbReference type="EMBL" id="CP094669">
    <property type="protein sequence ID" value="UOG76176.1"/>
    <property type="molecule type" value="Genomic_DNA"/>
</dbReference>
<dbReference type="Proteomes" id="UP000831113">
    <property type="component" value="Chromosome"/>
</dbReference>
<name>A0ABY4D0X5_9BACT</name>
<accession>A0ABY4D0X5</accession>
<feature type="chain" id="PRO_5045857533" description="Outer membrane protein beta-barrel domain-containing protein" evidence="1">
    <location>
        <begin position="20"/>
        <end position="199"/>
    </location>
</feature>
<protein>
    <recommendedName>
        <fullName evidence="4">Outer membrane protein beta-barrel domain-containing protein</fullName>
    </recommendedName>
</protein>
<reference evidence="2 3" key="1">
    <citation type="submission" date="2022-03" db="EMBL/GenBank/DDBJ databases">
        <title>Hymenobactersp. isolated from the air.</title>
        <authorList>
            <person name="Won M."/>
            <person name="Kwon S.-W."/>
        </authorList>
    </citation>
    <scope>NUCLEOTIDE SEQUENCE [LARGE SCALE GENOMIC DNA]</scope>
    <source>
        <strain evidence="2 3">KACC 21982</strain>
    </source>
</reference>
<proteinExistence type="predicted"/>
<keyword evidence="3" id="KW-1185">Reference proteome</keyword>
<gene>
    <name evidence="2" type="ORF">MTX78_06150</name>
</gene>
<evidence type="ECO:0000256" key="1">
    <source>
        <dbReference type="SAM" id="SignalP"/>
    </source>
</evidence>
<keyword evidence="1" id="KW-0732">Signal</keyword>
<evidence type="ECO:0000313" key="3">
    <source>
        <dbReference type="Proteomes" id="UP000831113"/>
    </source>
</evidence>